<dbReference type="Gene3D" id="1.10.1070.11">
    <property type="entry name" value="Phosphatidylinositol 3-/4-kinase, catalytic domain"/>
    <property type="match status" value="1"/>
</dbReference>
<keyword evidence="2" id="KW-0418">Kinase</keyword>
<dbReference type="PROSITE" id="PS50290">
    <property type="entry name" value="PI3_4_KINASE_3"/>
    <property type="match status" value="1"/>
</dbReference>
<evidence type="ECO:0000256" key="1">
    <source>
        <dbReference type="ARBA" id="ARBA00022679"/>
    </source>
</evidence>
<sequence>MNARILNTSDKFQNAFLSDSTPSSGMDDSESSEEEVSPASGPERSIRASTDLHRVSDVTVSRLRDSNNDPPREYSQDDSSASNFKMNSEFRSTHRYRRTREGKEENKEGEYSSSEEESKEAVGLESIQLKEKDSAMNIRHGAVNLKSIDFFNINATRYTENVKYDKIKQEFQWVCYMLRVDPKKVNKDRMTIGTIGLPHLLNFEDKKYLQNGKFGGIFHKMQEAQNAPNSEEYQGYTNGCQYTINFDHNAVQQFRNMRFNKTVGNTAKMNSRPRYVNEIQSFDFKIDTLDIIFELDARARIGMNVKKPKYYCQINVFETPQDLEAKIEMITNGAFNKEKHILKVKGILSYFFGTETLINFESVYECVIRKESLELEAEDKRKKSHGDEETDEDRVYFWTSTDSQWKDENDTNRYYENLQDFGNDYSKTKMIGIMTDREEMSKIITGNINEFLTIPLMGWDGLHQLLKFVCRDEVKIPKECIAEAFFDNSNEFEGLDEDSQKSLSRLSEGEIKTLKLFSDKVHQNVKEKDASEFIYILIETMILVGPNLVAKTRDNHIYIAEDTTKTHDNRASEFFDIYDMYLTNMSDRFQFSYLPKEARLGFNVWIMSTNYELICLGSAGISLFDQNGKLKQGPQELVLWPLKPFPTDISCYGCNIIDDEDNPRFTLNVCLWEFDTEYVYGREPRKDKEEPENMYKFQKAEKVELFESRHQYQDDPNRLPIILKTVNWCCSTMRNEALKSLVNWVDIPDSHALSLLQHEISDSLVRKFAVDKLSKCSNRLLANFMPQLVQALKFEAHHYSDLGQMLLTRSLRSPCIVGHAYFWALNASLYDPYSFERLYLHYERLLFLGAHFRADLYLQCFVNDEMIKINLLACQKKNTTDEEFREGLDFELKTVFKNKTPQNEPNSNMRGAMTACNNYFVLPHIPHIPLKSVKKLKILASKQKPFMLECVVGQENDDLEEEKNNGKNSEPEKTIEALFKKGDDLRKDQIVIQCLKIFDQLCLEESLNLNITDYTVLATGFKFGYIEFVGNKEDLVAIHKKHSSFWDCLFENSLINNLKTIIKNKKDNEPSKESENQKNKGILGRIDTNRNDTVESNDLLDKSDEARKKEEEWSKYLDHFSRSMAGTIVTSFMLDLGDRHSGNLCVQQKNFTIFHIDFGHILGHKKSKFGFKREVEPFIYLKEMHNLIKYNPVMNKTQKGYNYNYIKLQEYCGEGFNIARANFLVFENLLILMLPAHIREVDEESINKTMKNFMLDKPDYMAKLKMKELIDKAFRVKRRRFDNWFRLKCEWTKKLSLGCLFFCCKKDEDEIKEPKRKKFEKRRYAILDQIRE</sequence>
<dbReference type="EMBL" id="CAMPGE010025911">
    <property type="protein sequence ID" value="CAI2383619.1"/>
    <property type="molecule type" value="Genomic_DNA"/>
</dbReference>
<proteinExistence type="inferred from homology"/>
<dbReference type="Gene3D" id="1.25.40.70">
    <property type="entry name" value="Phosphatidylinositol 3-kinase, accessory domain (PIK)"/>
    <property type="match status" value="1"/>
</dbReference>
<feature type="compositionally biased region" description="Basic and acidic residues" evidence="4">
    <location>
        <begin position="44"/>
        <end position="75"/>
    </location>
</feature>
<comment type="caution">
    <text evidence="8">The sequence shown here is derived from an EMBL/GenBank/DDBJ whole genome shotgun (WGS) entry which is preliminary data.</text>
</comment>
<dbReference type="SUPFAM" id="SSF48371">
    <property type="entry name" value="ARM repeat"/>
    <property type="match status" value="1"/>
</dbReference>
<keyword evidence="9" id="KW-1185">Reference proteome</keyword>
<dbReference type="Gene3D" id="3.10.20.90">
    <property type="entry name" value="Phosphatidylinositol 3-kinase Catalytic Subunit, Chain A, domain 1"/>
    <property type="match status" value="1"/>
</dbReference>
<dbReference type="PROSITE" id="PS51547">
    <property type="entry name" value="C2_PI3K"/>
    <property type="match status" value="1"/>
</dbReference>
<dbReference type="InterPro" id="IPR036940">
    <property type="entry name" value="PI3/4_kinase_cat_sf"/>
</dbReference>
<dbReference type="PROSITE" id="PS51545">
    <property type="entry name" value="PIK_HELICAL"/>
    <property type="match status" value="1"/>
</dbReference>
<feature type="region of interest" description="Disordered" evidence="4">
    <location>
        <begin position="1066"/>
        <end position="1088"/>
    </location>
</feature>
<dbReference type="InterPro" id="IPR000403">
    <property type="entry name" value="PI3/4_kinase_cat_dom"/>
</dbReference>
<dbReference type="InterPro" id="IPR001263">
    <property type="entry name" value="PI3K_accessory_dom"/>
</dbReference>
<dbReference type="GO" id="GO:0043491">
    <property type="term" value="P:phosphatidylinositol 3-kinase/protein kinase B signal transduction"/>
    <property type="evidence" value="ECO:0007669"/>
    <property type="project" value="TreeGrafter"/>
</dbReference>
<name>A0AAD1Y2U0_EUPCR</name>
<feature type="domain" description="PIK helical" evidence="6">
    <location>
        <begin position="677"/>
        <end position="848"/>
    </location>
</feature>
<feature type="domain" description="PI3K/PI4K catalytic" evidence="5">
    <location>
        <begin position="932"/>
        <end position="1278"/>
    </location>
</feature>
<dbReference type="PROSITE" id="PS00916">
    <property type="entry name" value="PI3_4_KINASE_2"/>
    <property type="match status" value="1"/>
</dbReference>
<dbReference type="InterPro" id="IPR016024">
    <property type="entry name" value="ARM-type_fold"/>
</dbReference>
<dbReference type="Gene3D" id="2.60.40.150">
    <property type="entry name" value="C2 domain"/>
    <property type="match status" value="1"/>
</dbReference>
<dbReference type="SMART" id="SM00145">
    <property type="entry name" value="PI3Ka"/>
    <property type="match status" value="1"/>
</dbReference>
<evidence type="ECO:0000256" key="4">
    <source>
        <dbReference type="SAM" id="MobiDB-lite"/>
    </source>
</evidence>
<feature type="compositionally biased region" description="Polar residues" evidence="4">
    <location>
        <begin position="77"/>
        <end position="90"/>
    </location>
</feature>
<dbReference type="Gene3D" id="3.30.1010.10">
    <property type="entry name" value="Phosphatidylinositol 3-kinase Catalytic Subunit, Chain A, domain 4"/>
    <property type="match status" value="1"/>
</dbReference>
<feature type="compositionally biased region" description="Basic and acidic residues" evidence="4">
    <location>
        <begin position="99"/>
        <end position="110"/>
    </location>
</feature>
<evidence type="ECO:0000259" key="5">
    <source>
        <dbReference type="PROSITE" id="PS50290"/>
    </source>
</evidence>
<dbReference type="GO" id="GO:0035005">
    <property type="term" value="F:1-phosphatidylinositol-4-phosphate 3-kinase activity"/>
    <property type="evidence" value="ECO:0007669"/>
    <property type="project" value="TreeGrafter"/>
</dbReference>
<dbReference type="InterPro" id="IPR018936">
    <property type="entry name" value="PI3/4_kinase_CS"/>
</dbReference>
<evidence type="ECO:0000313" key="8">
    <source>
        <dbReference type="EMBL" id="CAI2383619.1"/>
    </source>
</evidence>
<dbReference type="GO" id="GO:0005942">
    <property type="term" value="C:phosphatidylinositol 3-kinase complex"/>
    <property type="evidence" value="ECO:0007669"/>
    <property type="project" value="TreeGrafter"/>
</dbReference>
<dbReference type="GO" id="GO:0005886">
    <property type="term" value="C:plasma membrane"/>
    <property type="evidence" value="ECO:0007669"/>
    <property type="project" value="TreeGrafter"/>
</dbReference>
<dbReference type="Proteomes" id="UP001295684">
    <property type="component" value="Unassembled WGS sequence"/>
</dbReference>
<evidence type="ECO:0000259" key="7">
    <source>
        <dbReference type="PROSITE" id="PS51547"/>
    </source>
</evidence>
<dbReference type="InterPro" id="IPR042236">
    <property type="entry name" value="PI3K_accessory_sf"/>
</dbReference>
<dbReference type="GO" id="GO:0016303">
    <property type="term" value="F:1-phosphatidylinositol-3-kinase activity"/>
    <property type="evidence" value="ECO:0007669"/>
    <property type="project" value="TreeGrafter"/>
</dbReference>
<dbReference type="SUPFAM" id="SSF56112">
    <property type="entry name" value="Protein kinase-like (PK-like)"/>
    <property type="match status" value="1"/>
</dbReference>
<feature type="compositionally biased region" description="Polar residues" evidence="4">
    <location>
        <begin position="1"/>
        <end position="19"/>
    </location>
</feature>
<dbReference type="GO" id="GO:0016477">
    <property type="term" value="P:cell migration"/>
    <property type="evidence" value="ECO:0007669"/>
    <property type="project" value="TreeGrafter"/>
</dbReference>
<dbReference type="SMART" id="SM00146">
    <property type="entry name" value="PI3Kc"/>
    <property type="match status" value="1"/>
</dbReference>
<dbReference type="PANTHER" id="PTHR10048">
    <property type="entry name" value="PHOSPHATIDYLINOSITOL KINASE"/>
    <property type="match status" value="1"/>
</dbReference>
<feature type="domain" description="C2 PI3K-type" evidence="7">
    <location>
        <begin position="517"/>
        <end position="681"/>
    </location>
</feature>
<dbReference type="Pfam" id="PF00792">
    <property type="entry name" value="PI3K_C2"/>
    <property type="match status" value="1"/>
</dbReference>
<dbReference type="InterPro" id="IPR035892">
    <property type="entry name" value="C2_domain_sf"/>
</dbReference>
<feature type="compositionally biased region" description="Acidic residues" evidence="4">
    <location>
        <begin position="27"/>
        <end position="36"/>
    </location>
</feature>
<feature type="region of interest" description="Disordered" evidence="4">
    <location>
        <begin position="1"/>
        <end position="123"/>
    </location>
</feature>
<evidence type="ECO:0000256" key="2">
    <source>
        <dbReference type="ARBA" id="ARBA00022777"/>
    </source>
</evidence>
<evidence type="ECO:0000259" key="6">
    <source>
        <dbReference type="PROSITE" id="PS51545"/>
    </source>
</evidence>
<dbReference type="SUPFAM" id="SSF49562">
    <property type="entry name" value="C2 domain (Calcium/lipid-binding domain, CaLB)"/>
    <property type="match status" value="1"/>
</dbReference>
<keyword evidence="1" id="KW-0808">Transferase</keyword>
<feature type="compositionally biased region" description="Basic and acidic residues" evidence="4">
    <location>
        <begin position="1066"/>
        <end position="1078"/>
    </location>
</feature>
<dbReference type="Pfam" id="PF00613">
    <property type="entry name" value="PI3Ka"/>
    <property type="match status" value="1"/>
</dbReference>
<gene>
    <name evidence="8" type="ORF">ECRASSUSDP1_LOCUS25124</name>
</gene>
<dbReference type="Pfam" id="PF00454">
    <property type="entry name" value="PI3_PI4_kinase"/>
    <property type="match status" value="1"/>
</dbReference>
<reference evidence="8" key="1">
    <citation type="submission" date="2023-07" db="EMBL/GenBank/DDBJ databases">
        <authorList>
            <consortium name="AG Swart"/>
            <person name="Singh M."/>
            <person name="Singh A."/>
            <person name="Seah K."/>
            <person name="Emmerich C."/>
        </authorList>
    </citation>
    <scope>NUCLEOTIDE SEQUENCE</scope>
    <source>
        <strain evidence="8">DP1</strain>
    </source>
</reference>
<dbReference type="GO" id="GO:0048015">
    <property type="term" value="P:phosphatidylinositol-mediated signaling"/>
    <property type="evidence" value="ECO:0007669"/>
    <property type="project" value="TreeGrafter"/>
</dbReference>
<dbReference type="InterPro" id="IPR011009">
    <property type="entry name" value="Kinase-like_dom_sf"/>
</dbReference>
<dbReference type="PANTHER" id="PTHR10048:SF14">
    <property type="entry name" value="LD28067P"/>
    <property type="match status" value="1"/>
</dbReference>
<evidence type="ECO:0000313" key="9">
    <source>
        <dbReference type="Proteomes" id="UP001295684"/>
    </source>
</evidence>
<comment type="similarity">
    <text evidence="3">Belongs to the PI3/PI4-kinase family.</text>
</comment>
<dbReference type="InterPro" id="IPR015433">
    <property type="entry name" value="PI3/4_kinase"/>
</dbReference>
<dbReference type="InterPro" id="IPR002420">
    <property type="entry name" value="PI3K-type_C2_dom"/>
</dbReference>
<dbReference type="GO" id="GO:0005737">
    <property type="term" value="C:cytoplasm"/>
    <property type="evidence" value="ECO:0007669"/>
    <property type="project" value="TreeGrafter"/>
</dbReference>
<evidence type="ECO:0000256" key="3">
    <source>
        <dbReference type="PROSITE-ProRule" id="PRU00880"/>
    </source>
</evidence>
<protein>
    <submittedName>
        <fullName evidence="8">Uncharacterized protein</fullName>
    </submittedName>
</protein>
<accession>A0AAD1Y2U0</accession>
<organism evidence="8 9">
    <name type="scientific">Euplotes crassus</name>
    <dbReference type="NCBI Taxonomy" id="5936"/>
    <lineage>
        <taxon>Eukaryota</taxon>
        <taxon>Sar</taxon>
        <taxon>Alveolata</taxon>
        <taxon>Ciliophora</taxon>
        <taxon>Intramacronucleata</taxon>
        <taxon>Spirotrichea</taxon>
        <taxon>Hypotrichia</taxon>
        <taxon>Euplotida</taxon>
        <taxon>Euplotidae</taxon>
        <taxon>Moneuplotes</taxon>
    </lineage>
</organism>